<comment type="caution">
    <text evidence="1">The sequence shown here is derived from an EMBL/GenBank/DDBJ whole genome shotgun (WGS) entry which is preliminary data.</text>
</comment>
<accession>A0A7J6V3H5</accession>
<proteinExistence type="predicted"/>
<name>A0A7J6V3H5_THATH</name>
<evidence type="ECO:0000313" key="1">
    <source>
        <dbReference type="EMBL" id="KAF5179228.1"/>
    </source>
</evidence>
<dbReference type="EMBL" id="JABWDY010039095">
    <property type="protein sequence ID" value="KAF5179228.1"/>
    <property type="molecule type" value="Genomic_DNA"/>
</dbReference>
<reference evidence="1 2" key="1">
    <citation type="submission" date="2020-06" db="EMBL/GenBank/DDBJ databases">
        <title>Transcriptomic and genomic resources for Thalictrum thalictroides and T. hernandezii: Facilitating candidate gene discovery in an emerging model plant lineage.</title>
        <authorList>
            <person name="Arias T."/>
            <person name="Riano-Pachon D.M."/>
            <person name="Di Stilio V.S."/>
        </authorList>
    </citation>
    <scope>NUCLEOTIDE SEQUENCE [LARGE SCALE GENOMIC DNA]</scope>
    <source>
        <strain evidence="2">cv. WT478/WT964</strain>
        <tissue evidence="1">Leaves</tissue>
    </source>
</reference>
<evidence type="ECO:0000313" key="2">
    <source>
        <dbReference type="Proteomes" id="UP000554482"/>
    </source>
</evidence>
<keyword evidence="2" id="KW-1185">Reference proteome</keyword>
<protein>
    <submittedName>
        <fullName evidence="1">Uncharacterized protein</fullName>
    </submittedName>
</protein>
<dbReference type="AlphaFoldDB" id="A0A7J6V3H5"/>
<gene>
    <name evidence="1" type="ORF">FRX31_031185</name>
</gene>
<organism evidence="1 2">
    <name type="scientific">Thalictrum thalictroides</name>
    <name type="common">Rue-anemone</name>
    <name type="synonym">Anemone thalictroides</name>
    <dbReference type="NCBI Taxonomy" id="46969"/>
    <lineage>
        <taxon>Eukaryota</taxon>
        <taxon>Viridiplantae</taxon>
        <taxon>Streptophyta</taxon>
        <taxon>Embryophyta</taxon>
        <taxon>Tracheophyta</taxon>
        <taxon>Spermatophyta</taxon>
        <taxon>Magnoliopsida</taxon>
        <taxon>Ranunculales</taxon>
        <taxon>Ranunculaceae</taxon>
        <taxon>Thalictroideae</taxon>
        <taxon>Thalictrum</taxon>
    </lineage>
</organism>
<dbReference type="Proteomes" id="UP000554482">
    <property type="component" value="Unassembled WGS sequence"/>
</dbReference>
<sequence>MQLRRCGVTPMRHGAYLRICKSAILSVLSMDQSIKTLCYWIGLSRLSQWKTGPLKAPNFILNSSRIQTDFFSFKQS</sequence>